<proteinExistence type="inferred from homology"/>
<dbReference type="OrthoDB" id="68328at2759"/>
<evidence type="ECO:0008006" key="7">
    <source>
        <dbReference type="Google" id="ProtNLM"/>
    </source>
</evidence>
<feature type="domain" description="Acyl-CoA thioesterase-like C-terminal" evidence="4">
    <location>
        <begin position="250"/>
        <end position="340"/>
    </location>
</feature>
<protein>
    <recommendedName>
        <fullName evidence="7">Thioesterase/thiol ester dehydrase-isomerase</fullName>
    </recommendedName>
</protein>
<dbReference type="InParanoid" id="A0A317XFY0"/>
<evidence type="ECO:0000259" key="3">
    <source>
        <dbReference type="Pfam" id="PF13622"/>
    </source>
</evidence>
<dbReference type="InterPro" id="IPR042171">
    <property type="entry name" value="Acyl-CoA_hotdog"/>
</dbReference>
<dbReference type="GO" id="GO:0005782">
    <property type="term" value="C:peroxisomal matrix"/>
    <property type="evidence" value="ECO:0007669"/>
    <property type="project" value="UniProtKB-SubCell"/>
</dbReference>
<dbReference type="SUPFAM" id="SSF54637">
    <property type="entry name" value="Thioesterase/thiol ester dehydrase-isomerase"/>
    <property type="match status" value="2"/>
</dbReference>
<evidence type="ECO:0000256" key="1">
    <source>
        <dbReference type="ARBA" id="ARBA00006538"/>
    </source>
</evidence>
<dbReference type="AlphaFoldDB" id="A0A317XFY0"/>
<dbReference type="EMBL" id="KZ819220">
    <property type="protein sequence ID" value="PWY97115.1"/>
    <property type="molecule type" value="Genomic_DNA"/>
</dbReference>
<dbReference type="PANTHER" id="PTHR11066">
    <property type="entry name" value="ACYL-COA THIOESTERASE"/>
    <property type="match status" value="1"/>
</dbReference>
<evidence type="ECO:0000256" key="2">
    <source>
        <dbReference type="ARBA" id="ARBA00022801"/>
    </source>
</evidence>
<dbReference type="Proteomes" id="UP000246740">
    <property type="component" value="Unassembled WGS sequence"/>
</dbReference>
<dbReference type="InterPro" id="IPR049449">
    <property type="entry name" value="TesB_ACOT8-like_N"/>
</dbReference>
<dbReference type="STRING" id="1882483.A0A317XFY0"/>
<keyword evidence="2" id="KW-0378">Hydrolase</keyword>
<dbReference type="InterPro" id="IPR029069">
    <property type="entry name" value="HotDog_dom_sf"/>
</dbReference>
<dbReference type="CDD" id="cd03444">
    <property type="entry name" value="Thioesterase_II_repeat1"/>
    <property type="match status" value="1"/>
</dbReference>
<evidence type="ECO:0000313" key="5">
    <source>
        <dbReference type="EMBL" id="PWY97115.1"/>
    </source>
</evidence>
<accession>A0A317XFY0</accession>
<dbReference type="CDD" id="cd03445">
    <property type="entry name" value="Thioesterase_II_repeat2"/>
    <property type="match status" value="1"/>
</dbReference>
<name>A0A317XFY0_9BASI</name>
<feature type="domain" description="Acyl-CoA thioesterase-like N-terminal HotDog" evidence="3">
    <location>
        <begin position="26"/>
        <end position="120"/>
    </location>
</feature>
<dbReference type="InterPro" id="IPR003703">
    <property type="entry name" value="Acyl_CoA_thio"/>
</dbReference>
<dbReference type="GO" id="GO:0047617">
    <property type="term" value="F:fatty acyl-CoA hydrolase activity"/>
    <property type="evidence" value="ECO:0007669"/>
    <property type="project" value="InterPro"/>
</dbReference>
<sequence>MAANFIELVRLRATDDPNVFISCSFPEKMGNPADIAYGGCVMALSVQAAFKTVEGRKGKPDFEIYSLLGNYLGPTLADRNVKLRVSTLRDTRSFATRFVIASQTQNDGSERDTFSASVDFIAPNTIDTASVGAPYTRYSKKPRHKYAAPETLPTMWDILKQKVQQGAIAQEAADVLENKIFALNKKVLIGAQPPESLHTDNGIGVDATVTSKHHANPLPERYAADWFKSRVALGTLSPPPSSDPKALPVTSASANASLTAFVMDGALSFIPLTFSQKFLSDAGSVSSLDCALRFHSVLNLDDFHLREMYTLAGNDCRTYSEALLWDRDENLVATMNQSCILRPKVDRARL</sequence>
<dbReference type="Pfam" id="PF13622">
    <property type="entry name" value="4HBT_3"/>
    <property type="match status" value="1"/>
</dbReference>
<dbReference type="GO" id="GO:0009062">
    <property type="term" value="P:fatty acid catabolic process"/>
    <property type="evidence" value="ECO:0007669"/>
    <property type="project" value="TreeGrafter"/>
</dbReference>
<comment type="similarity">
    <text evidence="1">Belongs to the C/M/P thioester hydrolase family.</text>
</comment>
<dbReference type="InterPro" id="IPR049450">
    <property type="entry name" value="ACOT8-like_C"/>
</dbReference>
<keyword evidence="6" id="KW-1185">Reference proteome</keyword>
<evidence type="ECO:0000313" key="6">
    <source>
        <dbReference type="Proteomes" id="UP000246740"/>
    </source>
</evidence>
<dbReference type="Pfam" id="PF20789">
    <property type="entry name" value="4HBT_3C"/>
    <property type="match status" value="1"/>
</dbReference>
<dbReference type="Gene3D" id="2.40.160.210">
    <property type="entry name" value="Acyl-CoA thioesterase, double hotdog domain"/>
    <property type="match status" value="1"/>
</dbReference>
<dbReference type="PANTHER" id="PTHR11066:SF35">
    <property type="entry name" value="ACYL-COA THIOESTERASE II"/>
    <property type="match status" value="1"/>
</dbReference>
<dbReference type="GO" id="GO:0006637">
    <property type="term" value="P:acyl-CoA metabolic process"/>
    <property type="evidence" value="ECO:0007669"/>
    <property type="project" value="InterPro"/>
</dbReference>
<gene>
    <name evidence="5" type="ORF">BCV70DRAFT_81590</name>
</gene>
<reference evidence="5 6" key="1">
    <citation type="journal article" date="2018" name="Mol. Biol. Evol.">
        <title>Broad Genomic Sampling Reveals a Smut Pathogenic Ancestry of the Fungal Clade Ustilaginomycotina.</title>
        <authorList>
            <person name="Kijpornyongpan T."/>
            <person name="Mondo S.J."/>
            <person name="Barry K."/>
            <person name="Sandor L."/>
            <person name="Lee J."/>
            <person name="Lipzen A."/>
            <person name="Pangilinan J."/>
            <person name="LaButti K."/>
            <person name="Hainaut M."/>
            <person name="Henrissat B."/>
            <person name="Grigoriev I.V."/>
            <person name="Spatafora J.W."/>
            <person name="Aime M.C."/>
        </authorList>
    </citation>
    <scope>NUCLEOTIDE SEQUENCE [LARGE SCALE GENOMIC DNA]</scope>
    <source>
        <strain evidence="5 6">MCA 3645</strain>
    </source>
</reference>
<organism evidence="5 6">
    <name type="scientific">Testicularia cyperi</name>
    <dbReference type="NCBI Taxonomy" id="1882483"/>
    <lineage>
        <taxon>Eukaryota</taxon>
        <taxon>Fungi</taxon>
        <taxon>Dikarya</taxon>
        <taxon>Basidiomycota</taxon>
        <taxon>Ustilaginomycotina</taxon>
        <taxon>Ustilaginomycetes</taxon>
        <taxon>Ustilaginales</taxon>
        <taxon>Anthracoideaceae</taxon>
        <taxon>Testicularia</taxon>
    </lineage>
</organism>
<evidence type="ECO:0000259" key="4">
    <source>
        <dbReference type="Pfam" id="PF20789"/>
    </source>
</evidence>